<comment type="caution">
    <text evidence="3">The sequence shown here is derived from an EMBL/GenBank/DDBJ whole genome shotgun (WGS) entry which is preliminary data.</text>
</comment>
<dbReference type="EMBL" id="WVUD01000038">
    <property type="protein sequence ID" value="MYL84638.1"/>
    <property type="molecule type" value="Genomic_DNA"/>
</dbReference>
<evidence type="ECO:0000313" key="4">
    <source>
        <dbReference type="Proteomes" id="UP000482487"/>
    </source>
</evidence>
<dbReference type="InterPro" id="IPR011004">
    <property type="entry name" value="Trimer_LpxA-like_sf"/>
</dbReference>
<keyword evidence="4" id="KW-1185">Reference proteome</keyword>
<keyword evidence="3" id="KW-0012">Acyltransferase</keyword>
<evidence type="ECO:0000256" key="2">
    <source>
        <dbReference type="ARBA" id="ARBA00022737"/>
    </source>
</evidence>
<keyword evidence="1 3" id="KW-0808">Transferase</keyword>
<dbReference type="CDD" id="cd04647">
    <property type="entry name" value="LbH_MAT_like"/>
    <property type="match status" value="1"/>
</dbReference>
<dbReference type="PANTHER" id="PTHR23416">
    <property type="entry name" value="SIALIC ACID SYNTHASE-RELATED"/>
    <property type="match status" value="1"/>
</dbReference>
<dbReference type="PROSITE" id="PS00101">
    <property type="entry name" value="HEXAPEP_TRANSFERASES"/>
    <property type="match status" value="1"/>
</dbReference>
<evidence type="ECO:0000313" key="3">
    <source>
        <dbReference type="EMBL" id="MYL84638.1"/>
    </source>
</evidence>
<gene>
    <name evidence="3" type="ORF">GTA51_16080</name>
</gene>
<reference evidence="3 4" key="1">
    <citation type="submission" date="2020-01" db="EMBL/GenBank/DDBJ databases">
        <title>Genome sequence of Desulfovibrio aerotolerans DSM 16695(T).</title>
        <authorList>
            <person name="Karnachuk O."/>
            <person name="Avakyan M."/>
            <person name="Mardanov A."/>
            <person name="Kadnikov V."/>
            <person name="Ravin N."/>
        </authorList>
    </citation>
    <scope>NUCLEOTIDE SEQUENCE [LARGE SCALE GENOMIC DNA]</scope>
    <source>
        <strain evidence="3 4">DSM 16695</strain>
    </source>
</reference>
<name>A0A7C9JAX3_9BACT</name>
<dbReference type="SUPFAM" id="SSF51161">
    <property type="entry name" value="Trimeric LpxA-like enzymes"/>
    <property type="match status" value="1"/>
</dbReference>
<dbReference type="Gene3D" id="2.160.10.10">
    <property type="entry name" value="Hexapeptide repeat proteins"/>
    <property type="match status" value="1"/>
</dbReference>
<dbReference type="OrthoDB" id="272049at2"/>
<keyword evidence="2" id="KW-0677">Repeat</keyword>
<dbReference type="InterPro" id="IPR051159">
    <property type="entry name" value="Hexapeptide_acetyltransf"/>
</dbReference>
<dbReference type="Proteomes" id="UP000482487">
    <property type="component" value="Unassembled WGS sequence"/>
</dbReference>
<protein>
    <submittedName>
        <fullName evidence="3">Acyltransferase</fullName>
    </submittedName>
</protein>
<dbReference type="PANTHER" id="PTHR23416:SF78">
    <property type="entry name" value="LIPOPOLYSACCHARIDE BIOSYNTHESIS O-ACETYL TRANSFERASE WBBJ-RELATED"/>
    <property type="match status" value="1"/>
</dbReference>
<dbReference type="RefSeq" id="WP_160962845.1">
    <property type="nucleotide sequence ID" value="NZ_WVUD01000038.1"/>
</dbReference>
<accession>A0A7C9JAX3</accession>
<proteinExistence type="predicted"/>
<dbReference type="AlphaFoldDB" id="A0A7C9JAX3"/>
<evidence type="ECO:0000256" key="1">
    <source>
        <dbReference type="ARBA" id="ARBA00022679"/>
    </source>
</evidence>
<dbReference type="GO" id="GO:0016746">
    <property type="term" value="F:acyltransferase activity"/>
    <property type="evidence" value="ECO:0007669"/>
    <property type="project" value="UniProtKB-KW"/>
</dbReference>
<sequence>MSISFLYEEGELQALGFAAIGKNVSIDRSVRFFGIGNISIGDNVRIDPFCLLSAGPGGISIGRNVHLGVSCSLIGRARIELHDFAGLSGKTSIYSSTDDYLSGAMTNPTVPEEFTNVVSKPVIVYRHAVVGTGSVLLPGVTVGQGAAIGALSLVRKNVEEYAILLGNPAKKIGQRGRTFLDHEIVLRRWEEGKDPT</sequence>
<dbReference type="InterPro" id="IPR018357">
    <property type="entry name" value="Hexapep_transf_CS"/>
</dbReference>
<organism evidence="3 4">
    <name type="scientific">Solidesulfovibrio aerotolerans</name>
    <dbReference type="NCBI Taxonomy" id="295255"/>
    <lineage>
        <taxon>Bacteria</taxon>
        <taxon>Pseudomonadati</taxon>
        <taxon>Thermodesulfobacteriota</taxon>
        <taxon>Desulfovibrionia</taxon>
        <taxon>Desulfovibrionales</taxon>
        <taxon>Desulfovibrionaceae</taxon>
        <taxon>Solidesulfovibrio</taxon>
    </lineage>
</organism>